<dbReference type="HOGENOM" id="CLU_151771_1_0_9"/>
<sequence>MASSQEFVDYVCEQISGAGEISSRKMFGEYGVYCNGKIIGLICDNHFFVKKTAGGAVLLVEPEEAPPYNGAKAMFLISDLDDRDFLTTFIAKSYQELPMQKSRKKKARSR</sequence>
<dbReference type="AlphaFoldDB" id="H6LG02"/>
<organism evidence="2 3">
    <name type="scientific">Acetobacterium woodii (strain ATCC 29683 / DSM 1030 / JCM 2381 / KCTC 1655 / WB1)</name>
    <dbReference type="NCBI Taxonomy" id="931626"/>
    <lineage>
        <taxon>Bacteria</taxon>
        <taxon>Bacillati</taxon>
        <taxon>Bacillota</taxon>
        <taxon>Clostridia</taxon>
        <taxon>Eubacteriales</taxon>
        <taxon>Eubacteriaceae</taxon>
        <taxon>Acetobacterium</taxon>
    </lineage>
</organism>
<dbReference type="Pfam" id="PF04993">
    <property type="entry name" value="TfoX_N"/>
    <property type="match status" value="1"/>
</dbReference>
<reference evidence="3" key="1">
    <citation type="submission" date="2011-07" db="EMBL/GenBank/DDBJ databases">
        <title>Complete genome sequence of Acetobacterium woodii.</title>
        <authorList>
            <person name="Poehlein A."/>
            <person name="Schmidt S."/>
            <person name="Kaster A.-K."/>
            <person name="Goenrich M."/>
            <person name="Vollmers J."/>
            <person name="Thuermer A."/>
            <person name="Gottschalk G."/>
            <person name="Thauer R.K."/>
            <person name="Daniel R."/>
            <person name="Mueller V."/>
        </authorList>
    </citation>
    <scope>NUCLEOTIDE SEQUENCE [LARGE SCALE GENOMIC DNA]</scope>
    <source>
        <strain evidence="3">ATCC 29683 / DSM 1030 / JCM 2381 / KCTC 1655 / WB1</strain>
    </source>
</reference>
<dbReference type="STRING" id="931626.Awo_c15080"/>
<dbReference type="KEGG" id="awo:Awo_c15080"/>
<dbReference type="RefSeq" id="WP_014355893.1">
    <property type="nucleotide sequence ID" value="NC_016894.1"/>
</dbReference>
<feature type="domain" description="TfoX N-terminal" evidence="1">
    <location>
        <begin position="13"/>
        <end position="94"/>
    </location>
</feature>
<proteinExistence type="predicted"/>
<evidence type="ECO:0000313" key="2">
    <source>
        <dbReference type="EMBL" id="AFA48290.1"/>
    </source>
</evidence>
<evidence type="ECO:0000259" key="1">
    <source>
        <dbReference type="Pfam" id="PF04993"/>
    </source>
</evidence>
<dbReference type="SUPFAM" id="SSF159894">
    <property type="entry name" value="YgaC/TfoX-N like"/>
    <property type="match status" value="1"/>
</dbReference>
<reference evidence="2 3" key="2">
    <citation type="journal article" date="2012" name="PLoS ONE">
        <title>An ancient pathway combining carbon dioxide fixation with the generation and utilization of a sodium ion gradient for ATP synthesis.</title>
        <authorList>
            <person name="Poehlein A."/>
            <person name="Schmidt S."/>
            <person name="Kaster A.K."/>
            <person name="Goenrich M."/>
            <person name="Vollmers J."/>
            <person name="Thurmer A."/>
            <person name="Bertsch J."/>
            <person name="Schuchmann K."/>
            <person name="Voigt B."/>
            <person name="Hecker M."/>
            <person name="Daniel R."/>
            <person name="Thauer R.K."/>
            <person name="Gottschalk G."/>
            <person name="Muller V."/>
        </authorList>
    </citation>
    <scope>NUCLEOTIDE SEQUENCE [LARGE SCALE GENOMIC DNA]</scope>
    <source>
        <strain evidence="3">ATCC 29683 / DSM 1030 / JCM 2381 / KCTC 1655 / WB1</strain>
    </source>
</reference>
<gene>
    <name evidence="2" type="ordered locus">Awo_c15080</name>
</gene>
<keyword evidence="3" id="KW-1185">Reference proteome</keyword>
<dbReference type="EMBL" id="CP002987">
    <property type="protein sequence ID" value="AFA48290.1"/>
    <property type="molecule type" value="Genomic_DNA"/>
</dbReference>
<name>H6LG02_ACEWD</name>
<dbReference type="eggNOG" id="COG3070">
    <property type="taxonomic scope" value="Bacteria"/>
</dbReference>
<protein>
    <submittedName>
        <fullName evidence="2">TfoX domain containing protein</fullName>
    </submittedName>
</protein>
<dbReference type="Gene3D" id="3.30.1460.30">
    <property type="entry name" value="YgaC/TfoX-N like chaperone"/>
    <property type="match status" value="1"/>
</dbReference>
<dbReference type="InterPro" id="IPR007076">
    <property type="entry name" value="TfoX_N"/>
</dbReference>
<dbReference type="OrthoDB" id="9803291at2"/>
<dbReference type="Proteomes" id="UP000007177">
    <property type="component" value="Chromosome"/>
</dbReference>
<evidence type="ECO:0000313" key="3">
    <source>
        <dbReference type="Proteomes" id="UP000007177"/>
    </source>
</evidence>
<accession>H6LG02</accession>